<dbReference type="STRING" id="1527444.ucyna2_00390"/>
<comment type="caution">
    <text evidence="2">The sequence shown here is derived from an EMBL/GenBank/DDBJ whole genome shotgun (WGS) entry which is preliminary data.</text>
</comment>
<evidence type="ECO:0000313" key="3">
    <source>
        <dbReference type="Proteomes" id="UP000028922"/>
    </source>
</evidence>
<evidence type="ECO:0000256" key="1">
    <source>
        <dbReference type="SAM" id="Phobius"/>
    </source>
</evidence>
<evidence type="ECO:0000313" key="2">
    <source>
        <dbReference type="EMBL" id="KFF41761.1"/>
    </source>
</evidence>
<name>A0A086CHU7_9CHRO</name>
<protein>
    <recommendedName>
        <fullName evidence="4">RNA polymerase subunit sigma</fullName>
    </recommendedName>
</protein>
<dbReference type="AlphaFoldDB" id="A0A086CHU7"/>
<feature type="transmembrane region" description="Helical" evidence="1">
    <location>
        <begin position="18"/>
        <end position="39"/>
    </location>
</feature>
<reference evidence="2 3" key="1">
    <citation type="submission" date="2014-08" db="EMBL/GenBank/DDBJ databases">
        <title>Comparative genomics reveals surprising divergence of two closely related strains of uncultivated UCYN-A cyanobacteria.</title>
        <authorList>
            <person name="Bombar D."/>
            <person name="Heller P."/>
            <person name="Sanchez-Baracaldo P."/>
            <person name="Carter B.J."/>
            <person name="Zert J.P."/>
        </authorList>
    </citation>
    <scope>NUCLEOTIDE SEQUENCE [LARGE SCALE GENOMIC DNA]</scope>
</reference>
<keyword evidence="1" id="KW-1133">Transmembrane helix</keyword>
<keyword evidence="1" id="KW-0472">Membrane</keyword>
<evidence type="ECO:0008006" key="4">
    <source>
        <dbReference type="Google" id="ProtNLM"/>
    </source>
</evidence>
<organism evidence="2 3">
    <name type="scientific">Candidatus Atelocyanobacterium thalassa isolate SIO64986</name>
    <dbReference type="NCBI Taxonomy" id="1527444"/>
    <lineage>
        <taxon>Bacteria</taxon>
        <taxon>Bacillati</taxon>
        <taxon>Cyanobacteriota</taxon>
        <taxon>Cyanophyceae</taxon>
        <taxon>Oscillatoriophycideae</taxon>
        <taxon>Chroococcales</taxon>
        <taxon>Aphanothecaceae</taxon>
        <taxon>Candidatus Atelocyanobacterium</taxon>
        <taxon>Candidatus Atelocyanobacterium thalassae</taxon>
    </lineage>
</organism>
<keyword evidence="1" id="KW-0812">Transmembrane</keyword>
<dbReference type="eggNOG" id="ENOG5033BAD">
    <property type="taxonomic scope" value="Bacteria"/>
</dbReference>
<sequence>MSDLNRGLMKFDGADNPIVVAVSAFLVLGFISALIIWAMNNAYVIH</sequence>
<proteinExistence type="predicted"/>
<accession>A0A086CHU7</accession>
<dbReference type="Proteomes" id="UP000028922">
    <property type="component" value="Unassembled WGS sequence"/>
</dbReference>
<dbReference type="EMBL" id="JPSP01000003">
    <property type="protein sequence ID" value="KFF41761.1"/>
    <property type="molecule type" value="Genomic_DNA"/>
</dbReference>
<gene>
    <name evidence="2" type="ORF">ucyna2_00390</name>
</gene>